<dbReference type="AlphaFoldDB" id="A0A6N9HI80"/>
<reference evidence="2 3" key="1">
    <citation type="submission" date="2019-12" db="EMBL/GenBank/DDBJ databases">
        <title>Novel species isolated from a subtropical stream in China.</title>
        <authorList>
            <person name="Lu H."/>
        </authorList>
    </citation>
    <scope>NUCLEOTIDE SEQUENCE [LARGE SCALE GENOMIC DNA]</scope>
    <source>
        <strain evidence="2 3">DS3</strain>
    </source>
</reference>
<dbReference type="Pfam" id="PF12680">
    <property type="entry name" value="SnoaL_2"/>
    <property type="match status" value="1"/>
</dbReference>
<organism evidence="2 3">
    <name type="scientific">Pseudoduganella guangdongensis</name>
    <dbReference type="NCBI Taxonomy" id="2692179"/>
    <lineage>
        <taxon>Bacteria</taxon>
        <taxon>Pseudomonadati</taxon>
        <taxon>Pseudomonadota</taxon>
        <taxon>Betaproteobacteria</taxon>
        <taxon>Burkholderiales</taxon>
        <taxon>Oxalobacteraceae</taxon>
        <taxon>Telluria group</taxon>
        <taxon>Pseudoduganella</taxon>
    </lineage>
</organism>
<evidence type="ECO:0000259" key="1">
    <source>
        <dbReference type="Pfam" id="PF12680"/>
    </source>
</evidence>
<dbReference type="RefSeq" id="WP_161026177.1">
    <property type="nucleotide sequence ID" value="NZ_WWCJ01000009.1"/>
</dbReference>
<proteinExistence type="predicted"/>
<keyword evidence="3" id="KW-1185">Reference proteome</keyword>
<dbReference type="EMBL" id="WWCJ01000009">
    <property type="protein sequence ID" value="MYN03200.1"/>
    <property type="molecule type" value="Genomic_DNA"/>
</dbReference>
<sequence length="146" mass="16892">MTTSLDTLLDWYTSLTPDTVQRAGEHYAADAHFRDPFNDVRGIAAIEAVFDHMFETTGNPRFIIRQRMLQGEQAFVTWQFEFDLRGKHYTVEGASHIRFGPDGKVADHRDYWDAAEELLQKLPIVGLPIRWLRRRLATPAERLAAY</sequence>
<dbReference type="Proteomes" id="UP000448575">
    <property type="component" value="Unassembled WGS sequence"/>
</dbReference>
<name>A0A6N9HI80_9BURK</name>
<dbReference type="Gene3D" id="3.10.450.50">
    <property type="match status" value="1"/>
</dbReference>
<feature type="domain" description="SnoaL-like" evidence="1">
    <location>
        <begin position="10"/>
        <end position="108"/>
    </location>
</feature>
<gene>
    <name evidence="2" type="ORF">GTP41_13975</name>
</gene>
<dbReference type="SUPFAM" id="SSF54427">
    <property type="entry name" value="NTF2-like"/>
    <property type="match status" value="1"/>
</dbReference>
<evidence type="ECO:0000313" key="2">
    <source>
        <dbReference type="EMBL" id="MYN03200.1"/>
    </source>
</evidence>
<protein>
    <submittedName>
        <fullName evidence="2">Nuclear transport factor 2 family protein</fullName>
    </submittedName>
</protein>
<accession>A0A6N9HI80</accession>
<dbReference type="InterPro" id="IPR032710">
    <property type="entry name" value="NTF2-like_dom_sf"/>
</dbReference>
<comment type="caution">
    <text evidence="2">The sequence shown here is derived from an EMBL/GenBank/DDBJ whole genome shotgun (WGS) entry which is preliminary data.</text>
</comment>
<dbReference type="InterPro" id="IPR037401">
    <property type="entry name" value="SnoaL-like"/>
</dbReference>
<evidence type="ECO:0000313" key="3">
    <source>
        <dbReference type="Proteomes" id="UP000448575"/>
    </source>
</evidence>